<sequence>MNNQAFSIMKGIAIISVVLGHCTTNSRIEAFVNQYHLAVFFFVAGFFFKEKYVVTPMDFIWKKVKRLYVPFVVAGIGCLLLHNIFYHLNIYDTELTIAQFGKGIFDVTIRMVSNELLMGAMWFCPAMLIVSIIGLVGFKIASLSTWNMPLINKRAIVFVFIVIIGSVCILFI</sequence>
<feature type="transmembrane region" description="Helical" evidence="1">
    <location>
        <begin position="155"/>
        <end position="171"/>
    </location>
</feature>
<organism evidence="3 4">
    <name type="scientific">Bacteroides vicugnae</name>
    <dbReference type="NCBI Taxonomy" id="3037989"/>
    <lineage>
        <taxon>Bacteria</taxon>
        <taxon>Pseudomonadati</taxon>
        <taxon>Bacteroidota</taxon>
        <taxon>Bacteroidia</taxon>
        <taxon>Bacteroidales</taxon>
        <taxon>Bacteroidaceae</taxon>
        <taxon>Bacteroides</taxon>
    </lineage>
</organism>
<evidence type="ECO:0000313" key="4">
    <source>
        <dbReference type="Proteomes" id="UP001292913"/>
    </source>
</evidence>
<dbReference type="EMBL" id="JARZAK010000020">
    <property type="protein sequence ID" value="MDY7260239.1"/>
    <property type="molecule type" value="Genomic_DNA"/>
</dbReference>
<dbReference type="RefSeq" id="WP_322019775.1">
    <property type="nucleotide sequence ID" value="NZ_JARZAK010000020.1"/>
</dbReference>
<keyword evidence="1" id="KW-1133">Transmembrane helix</keyword>
<dbReference type="InterPro" id="IPR002656">
    <property type="entry name" value="Acyl_transf_3_dom"/>
</dbReference>
<evidence type="ECO:0000256" key="1">
    <source>
        <dbReference type="SAM" id="Phobius"/>
    </source>
</evidence>
<feature type="transmembrane region" description="Helical" evidence="1">
    <location>
        <begin position="30"/>
        <end position="48"/>
    </location>
</feature>
<proteinExistence type="predicted"/>
<keyword evidence="1" id="KW-0472">Membrane</keyword>
<evidence type="ECO:0000259" key="2">
    <source>
        <dbReference type="Pfam" id="PF01757"/>
    </source>
</evidence>
<keyword evidence="1" id="KW-0812">Transmembrane</keyword>
<dbReference type="Pfam" id="PF01757">
    <property type="entry name" value="Acyl_transf_3"/>
    <property type="match status" value="1"/>
</dbReference>
<comment type="caution">
    <text evidence="3">The sequence shown here is derived from an EMBL/GenBank/DDBJ whole genome shotgun (WGS) entry which is preliminary data.</text>
</comment>
<name>A0ABU5HW32_9BACE</name>
<reference evidence="3 4" key="1">
    <citation type="submission" date="2023-04" db="EMBL/GenBank/DDBJ databases">
        <title>Bacteroides pacosi sp. nov., isolated from the fecal material of an alpaca.</title>
        <authorList>
            <person name="Miller S."/>
            <person name="Hendry M."/>
            <person name="King J."/>
            <person name="Sankaranarayanan K."/>
            <person name="Lawson P.A."/>
        </authorList>
    </citation>
    <scope>NUCLEOTIDE SEQUENCE [LARGE SCALE GENOMIC DNA]</scope>
    <source>
        <strain evidence="3 4">A2-P53</strain>
    </source>
</reference>
<evidence type="ECO:0000313" key="3">
    <source>
        <dbReference type="EMBL" id="MDY7260239.1"/>
    </source>
</evidence>
<feature type="transmembrane region" description="Helical" evidence="1">
    <location>
        <begin position="68"/>
        <end position="86"/>
    </location>
</feature>
<dbReference type="GO" id="GO:0016746">
    <property type="term" value="F:acyltransferase activity"/>
    <property type="evidence" value="ECO:0007669"/>
    <property type="project" value="UniProtKB-KW"/>
</dbReference>
<feature type="domain" description="Acyltransferase 3" evidence="2">
    <location>
        <begin position="5"/>
        <end position="166"/>
    </location>
</feature>
<keyword evidence="3" id="KW-0012">Acyltransferase</keyword>
<accession>A0ABU5HW32</accession>
<keyword evidence="3" id="KW-0808">Transferase</keyword>
<dbReference type="Proteomes" id="UP001292913">
    <property type="component" value="Unassembled WGS sequence"/>
</dbReference>
<gene>
    <name evidence="3" type="ORF">QHG74_21235</name>
</gene>
<protein>
    <submittedName>
        <fullName evidence="3">Acyltransferase family protein</fullName>
    </submittedName>
</protein>
<keyword evidence="4" id="KW-1185">Reference proteome</keyword>
<feature type="transmembrane region" description="Helical" evidence="1">
    <location>
        <begin position="120"/>
        <end position="143"/>
    </location>
</feature>